<keyword evidence="3" id="KW-1185">Reference proteome</keyword>
<feature type="compositionally biased region" description="Polar residues" evidence="1">
    <location>
        <begin position="31"/>
        <end position="48"/>
    </location>
</feature>
<accession>A0A016UQ52</accession>
<protein>
    <submittedName>
        <fullName evidence="2">Uncharacterized protein</fullName>
    </submittedName>
</protein>
<evidence type="ECO:0000313" key="2">
    <source>
        <dbReference type="EMBL" id="EYC16603.1"/>
    </source>
</evidence>
<sequence length="149" mass="15864">MKNPGSRENQGSKERERGSVGSSEGVGKGTSKITSSSEGTAKASQKIGTTEGGEAAQYRRKTGSLEEVRVNTPEQNRSLEGAKKMRGKASSVVKKEEGRRRGTSVQRGTPRDARKSTMSKTSVSESRGNTVTPSVTSAGTHICNDRNFT</sequence>
<proteinExistence type="predicted"/>
<organism evidence="2 3">
    <name type="scientific">Ancylostoma ceylanicum</name>
    <dbReference type="NCBI Taxonomy" id="53326"/>
    <lineage>
        <taxon>Eukaryota</taxon>
        <taxon>Metazoa</taxon>
        <taxon>Ecdysozoa</taxon>
        <taxon>Nematoda</taxon>
        <taxon>Chromadorea</taxon>
        <taxon>Rhabditida</taxon>
        <taxon>Rhabditina</taxon>
        <taxon>Rhabditomorpha</taxon>
        <taxon>Strongyloidea</taxon>
        <taxon>Ancylostomatidae</taxon>
        <taxon>Ancylostomatinae</taxon>
        <taxon>Ancylostoma</taxon>
    </lineage>
</organism>
<evidence type="ECO:0000313" key="3">
    <source>
        <dbReference type="Proteomes" id="UP000024635"/>
    </source>
</evidence>
<dbReference type="Proteomes" id="UP000024635">
    <property type="component" value="Unassembled WGS sequence"/>
</dbReference>
<name>A0A016UQ52_9BILA</name>
<feature type="compositionally biased region" description="Polar residues" evidence="1">
    <location>
        <begin position="116"/>
        <end position="139"/>
    </location>
</feature>
<comment type="caution">
    <text evidence="2">The sequence shown here is derived from an EMBL/GenBank/DDBJ whole genome shotgun (WGS) entry which is preliminary data.</text>
</comment>
<dbReference type="AlphaFoldDB" id="A0A016UQ52"/>
<evidence type="ECO:0000256" key="1">
    <source>
        <dbReference type="SAM" id="MobiDB-lite"/>
    </source>
</evidence>
<gene>
    <name evidence="2" type="primary">Acey_s0033.g2745</name>
    <name evidence="2" type="synonym">Acey-cnk-1</name>
    <name evidence="2" type="ORF">Y032_0033g2745</name>
</gene>
<feature type="region of interest" description="Disordered" evidence="1">
    <location>
        <begin position="1"/>
        <end position="149"/>
    </location>
</feature>
<dbReference type="EMBL" id="JARK01001369">
    <property type="protein sequence ID" value="EYC16603.1"/>
    <property type="molecule type" value="Genomic_DNA"/>
</dbReference>
<dbReference type="OrthoDB" id="74412at2759"/>
<reference evidence="3" key="1">
    <citation type="journal article" date="2015" name="Nat. Genet.">
        <title>The genome and transcriptome of the zoonotic hookworm Ancylostoma ceylanicum identify infection-specific gene families.</title>
        <authorList>
            <person name="Schwarz E.M."/>
            <person name="Hu Y."/>
            <person name="Antoshechkin I."/>
            <person name="Miller M.M."/>
            <person name="Sternberg P.W."/>
            <person name="Aroian R.V."/>
        </authorList>
    </citation>
    <scope>NUCLEOTIDE SEQUENCE</scope>
    <source>
        <strain evidence="3">HY135</strain>
    </source>
</reference>